<dbReference type="GO" id="GO:0031267">
    <property type="term" value="F:small GTPase binding"/>
    <property type="evidence" value="ECO:0007669"/>
    <property type="project" value="TreeGrafter"/>
</dbReference>
<evidence type="ECO:0000256" key="4">
    <source>
        <dbReference type="SAM" id="MobiDB-lite"/>
    </source>
</evidence>
<feature type="domain" description="Rab-GAP TBC" evidence="5">
    <location>
        <begin position="205"/>
        <end position="389"/>
    </location>
</feature>
<keyword evidence="1" id="KW-0343">GTPase activation</keyword>
<feature type="region of interest" description="Disordered" evidence="4">
    <location>
        <begin position="559"/>
        <end position="586"/>
    </location>
</feature>
<dbReference type="PROSITE" id="PS50086">
    <property type="entry name" value="TBC_RABGAP"/>
    <property type="match status" value="1"/>
</dbReference>
<feature type="region of interest" description="Disordered" evidence="4">
    <location>
        <begin position="734"/>
        <end position="806"/>
    </location>
</feature>
<feature type="compositionally biased region" description="Polar residues" evidence="4">
    <location>
        <begin position="1133"/>
        <end position="1150"/>
    </location>
</feature>
<dbReference type="FunFam" id="1.10.8.270:FF:000001">
    <property type="entry name" value="TBC1 domain family member 1"/>
    <property type="match status" value="1"/>
</dbReference>
<feature type="region of interest" description="Disordered" evidence="4">
    <location>
        <begin position="1"/>
        <end position="114"/>
    </location>
</feature>
<dbReference type="Gene3D" id="1.10.472.80">
    <property type="entry name" value="Ypt/Rab-GAP domain of gyp1p, domain 3"/>
    <property type="match status" value="1"/>
</dbReference>
<evidence type="ECO:0000256" key="2">
    <source>
        <dbReference type="ARBA" id="ARBA00023054"/>
    </source>
</evidence>
<evidence type="ECO:0000313" key="7">
    <source>
        <dbReference type="Proteomes" id="UP001221413"/>
    </source>
</evidence>
<evidence type="ECO:0000259" key="5">
    <source>
        <dbReference type="PROSITE" id="PS50086"/>
    </source>
</evidence>
<feature type="compositionally biased region" description="Polar residues" evidence="4">
    <location>
        <begin position="973"/>
        <end position="983"/>
    </location>
</feature>
<name>A0AAD6ISG1_DREDA</name>
<feature type="compositionally biased region" description="Polar residues" evidence="4">
    <location>
        <begin position="1"/>
        <end position="43"/>
    </location>
</feature>
<accession>A0AAD6ISG1</accession>
<feature type="region of interest" description="Disordered" evidence="4">
    <location>
        <begin position="1133"/>
        <end position="1204"/>
    </location>
</feature>
<comment type="caution">
    <text evidence="6">The sequence shown here is derived from an EMBL/GenBank/DDBJ whole genome shotgun (WGS) entry which is preliminary data.</text>
</comment>
<keyword evidence="2 3" id="KW-0175">Coiled coil</keyword>
<dbReference type="FunFam" id="1.10.10.750:FF:000003">
    <property type="entry name" value="GTPase activating protein (Evi5)"/>
    <property type="match status" value="1"/>
</dbReference>
<dbReference type="SUPFAM" id="SSF47923">
    <property type="entry name" value="Ypt/Rab-GAP domain of gyp1p"/>
    <property type="match status" value="2"/>
</dbReference>
<feature type="compositionally biased region" description="Polar residues" evidence="4">
    <location>
        <begin position="560"/>
        <end position="579"/>
    </location>
</feature>
<dbReference type="Gene3D" id="1.10.8.270">
    <property type="entry name" value="putative rabgap domain of human tbc1 domain family member 14 like domains"/>
    <property type="match status" value="1"/>
</dbReference>
<proteinExistence type="predicted"/>
<feature type="region of interest" description="Disordered" evidence="4">
    <location>
        <begin position="940"/>
        <end position="1026"/>
    </location>
</feature>
<dbReference type="GO" id="GO:0005096">
    <property type="term" value="F:GTPase activator activity"/>
    <property type="evidence" value="ECO:0007669"/>
    <property type="project" value="UniProtKB-KW"/>
</dbReference>
<feature type="compositionally biased region" description="Basic and acidic residues" evidence="4">
    <location>
        <begin position="734"/>
        <end position="754"/>
    </location>
</feature>
<feature type="coiled-coil region" evidence="3">
    <location>
        <begin position="834"/>
        <end position="865"/>
    </location>
</feature>
<dbReference type="SMART" id="SM00164">
    <property type="entry name" value="TBC"/>
    <property type="match status" value="1"/>
</dbReference>
<dbReference type="InterPro" id="IPR050302">
    <property type="entry name" value="Rab_GAP_TBC_domain"/>
</dbReference>
<gene>
    <name evidence="6" type="ORF">Dda_8004</name>
</gene>
<dbReference type="PANTHER" id="PTHR47219:SF9">
    <property type="entry name" value="GTPASE ACTIVATING PROTEIN AND CENTROSOME-ASSOCIATED, ISOFORM B"/>
    <property type="match status" value="1"/>
</dbReference>
<feature type="compositionally biased region" description="Low complexity" evidence="4">
    <location>
        <begin position="1177"/>
        <end position="1189"/>
    </location>
</feature>
<dbReference type="Proteomes" id="UP001221413">
    <property type="component" value="Unassembled WGS sequence"/>
</dbReference>
<reference evidence="6" key="1">
    <citation type="submission" date="2023-01" db="EMBL/GenBank/DDBJ databases">
        <title>The chitinases involved in constricting ring structure development in the nematode-trapping fungus Drechslerella dactyloides.</title>
        <authorList>
            <person name="Wang R."/>
            <person name="Zhang L."/>
            <person name="Tang P."/>
            <person name="Li S."/>
            <person name="Liang L."/>
        </authorList>
    </citation>
    <scope>NUCLEOTIDE SEQUENCE</scope>
    <source>
        <strain evidence="6">YMF1.00031</strain>
    </source>
</reference>
<evidence type="ECO:0000313" key="6">
    <source>
        <dbReference type="EMBL" id="KAJ6257119.1"/>
    </source>
</evidence>
<feature type="compositionally biased region" description="Polar residues" evidence="4">
    <location>
        <begin position="67"/>
        <end position="77"/>
    </location>
</feature>
<dbReference type="Pfam" id="PF00566">
    <property type="entry name" value="RabGAP-TBC"/>
    <property type="match status" value="1"/>
</dbReference>
<feature type="region of interest" description="Disordered" evidence="4">
    <location>
        <begin position="128"/>
        <end position="155"/>
    </location>
</feature>
<evidence type="ECO:0000256" key="3">
    <source>
        <dbReference type="SAM" id="Coils"/>
    </source>
</evidence>
<sequence length="1362" mass="150143">MVQTLGPRASTNIVTNESQRSSHSSDSMVTVRLSNSESLSQKRMSLKLVTDDQSAGPRALTDPVVGLSNQSPTSSITAFRRESSGSEPDEGSVDWAELERSEEQEPRNDTADESTSFLLARLEKENTRIVNDPKAARPVPTQKRPPSLHQLKKLMDNPDPATLRYSMLPSPPPLTDLDFYAALVNDYHRTAMKLPFLLSKKIRSGIPPPLRGVVWISMSGARDSTLEATYDRLQGESSPYEHLIGKDLDRTFPGVDIFSTAGGEGQRMLGRVLRVFSVYDAQIGYCQGLGFLVGPLLMHMGEREAFCVLVRLMENYELRSCFLPNMYGLQLRLYQLSNLIAIHLPELAQHLDELGIQAEYATQWFLSFFAVTCPLPMLLRIYDVIFLEGAPETIMRVAISLLRRNQARLLASNEFEEVMQMLLARGLWDTYKCSADDLVNDFTGLTGMVTREGLVELENKFKKEHPDDGQLPFQAVKPQENSVQAVAARFLGRFWTIQSPRESTPPITFGALPVPSGKSRPNSTIIMRTTSKQSLATMNSVDGTSSEFSLGGQVEAIGVSVSSTEDQRNSNKSAASSSTRKNKETDLHNQIEDLLVAMSALQREHAAKMDELQNLQQERAEERRLSKRLIALVVQPVPSTDDSSEIAEICSQLSQNFDEGDDLSRPRQSYKDVLEELERARERLVQEISRAKDLQSQLVDKDGEINRLKGQVTESRAQWQDSQKERQRLEKTLGELKARKEPPKHVAADHDYHDSSPPAEAEQTNGLRAFRLNRTNTNTNANTTSTNTNGRTRQTPTSAPAAYNKRSSSLGIQPLLQSTENQAPVSADALLLELVQAKTAEATARQEAEEAKAKLEAMRKMLLSNTPASKASAERTNTAYTPGQTTIISSMGATQQASNTTSSAVSLTLMRSYRGKMSSALYLVAGLPKAVLTKLRYKNPSVASGSDTSSQLPPTDRSISRRPPTHSICFKDNTMNPAMTSNRPAGPIAFSPGQNAHPQPPSTPVSNSNLAAQQQQQLLMQKAQESQNQQLDKSRVSLLLEINAELLRESLNLQNAKAAAAATSDSPEDLKALEKNYNECMHRLKVNLAYLAAMADRRTATLPPSPALLAPPANLPSLNEPYKRLQALFPNLNGTTQAGHSRGNSQNVLGNPTLKPSMPNQQPQLAHSPQPQPQPPQANTNQHQVSQPQTMPPQTPLQPAAISQNQGGSIAPAMMQNVLQNHIHPGAIATMNHMPQMSQMSPHQQQQLQQIQQIQQQQVMNRQQQQNSQLAMHQQQPGQMNMNPMNFNPGFYLQQAHMQAQMMRPQQNPRMMAVTNAAGMASAGMMAPTLTPSMPGIDPMFGSGDMNWNFGMQGNWGMGGGG</sequence>
<feature type="compositionally biased region" description="Basic and acidic residues" evidence="4">
    <location>
        <begin position="97"/>
        <end position="110"/>
    </location>
</feature>
<dbReference type="Gene3D" id="1.10.10.750">
    <property type="entry name" value="Ypt/Rab-GAP domain of gyp1p, domain 1"/>
    <property type="match status" value="1"/>
</dbReference>
<organism evidence="6 7">
    <name type="scientific">Drechslerella dactyloides</name>
    <name type="common">Nematode-trapping fungus</name>
    <name type="synonym">Arthrobotrys dactyloides</name>
    <dbReference type="NCBI Taxonomy" id="74499"/>
    <lineage>
        <taxon>Eukaryota</taxon>
        <taxon>Fungi</taxon>
        <taxon>Dikarya</taxon>
        <taxon>Ascomycota</taxon>
        <taxon>Pezizomycotina</taxon>
        <taxon>Orbiliomycetes</taxon>
        <taxon>Orbiliales</taxon>
        <taxon>Orbiliaceae</taxon>
        <taxon>Drechslerella</taxon>
    </lineage>
</organism>
<dbReference type="FunFam" id="1.10.472.80:FF:000027">
    <property type="entry name" value="GTPase activating protein (Evi5)"/>
    <property type="match status" value="1"/>
</dbReference>
<evidence type="ECO:0000256" key="1">
    <source>
        <dbReference type="ARBA" id="ARBA00022468"/>
    </source>
</evidence>
<dbReference type="PANTHER" id="PTHR47219">
    <property type="entry name" value="RAB GTPASE-ACTIVATING PROTEIN 1-LIKE"/>
    <property type="match status" value="1"/>
</dbReference>
<feature type="coiled-coil region" evidence="3">
    <location>
        <begin position="598"/>
        <end position="632"/>
    </location>
</feature>
<protein>
    <recommendedName>
        <fullName evidence="5">Rab-GAP TBC domain-containing protein</fullName>
    </recommendedName>
</protein>
<feature type="compositionally biased region" description="Low complexity" evidence="4">
    <location>
        <begin position="1010"/>
        <end position="1024"/>
    </location>
</feature>
<dbReference type="InterPro" id="IPR000195">
    <property type="entry name" value="Rab-GAP-TBC_dom"/>
</dbReference>
<dbReference type="EMBL" id="JAQGDS010000011">
    <property type="protein sequence ID" value="KAJ6257119.1"/>
    <property type="molecule type" value="Genomic_DNA"/>
</dbReference>
<dbReference type="InterPro" id="IPR035969">
    <property type="entry name" value="Rab-GAP_TBC_sf"/>
</dbReference>
<feature type="compositionally biased region" description="Polar residues" evidence="4">
    <location>
        <begin position="941"/>
        <end position="953"/>
    </location>
</feature>
<keyword evidence="7" id="KW-1185">Reference proteome</keyword>
<feature type="compositionally biased region" description="Low complexity" evidence="4">
    <location>
        <begin position="772"/>
        <end position="795"/>
    </location>
</feature>